<dbReference type="GO" id="GO:0005524">
    <property type="term" value="F:ATP binding"/>
    <property type="evidence" value="ECO:0007669"/>
    <property type="project" value="UniProtKB-KW"/>
</dbReference>
<keyword evidence="2 7" id="KW-0547">Nucleotide-binding</keyword>
<dbReference type="Gene3D" id="2.20.28.20">
    <property type="entry name" value="Methionyl-tRNA synthetase, Zn-domain"/>
    <property type="match status" value="1"/>
</dbReference>
<keyword evidence="4 7" id="KW-0648">Protein biosynthesis</keyword>
<comment type="similarity">
    <text evidence="7">Belongs to the class-I aminoacyl-tRNA synthetase family.</text>
</comment>
<evidence type="ECO:0000259" key="9">
    <source>
        <dbReference type="Pfam" id="PF09334"/>
    </source>
</evidence>
<proteinExistence type="inferred from homology"/>
<dbReference type="AlphaFoldDB" id="A0A7K1KU54"/>
<organism evidence="10 11">
    <name type="scientific">Actinomadura litoris</name>
    <dbReference type="NCBI Taxonomy" id="2678616"/>
    <lineage>
        <taxon>Bacteria</taxon>
        <taxon>Bacillati</taxon>
        <taxon>Actinomycetota</taxon>
        <taxon>Actinomycetes</taxon>
        <taxon>Streptosporangiales</taxon>
        <taxon>Thermomonosporaceae</taxon>
        <taxon>Actinomadura</taxon>
    </lineage>
</organism>
<dbReference type="PROSITE" id="PS00178">
    <property type="entry name" value="AA_TRNA_LIGASE_I"/>
    <property type="match status" value="1"/>
</dbReference>
<dbReference type="Pfam" id="PF09334">
    <property type="entry name" value="tRNA-synt_1g"/>
    <property type="match status" value="1"/>
</dbReference>
<evidence type="ECO:0000256" key="2">
    <source>
        <dbReference type="ARBA" id="ARBA00022741"/>
    </source>
</evidence>
<evidence type="ECO:0000256" key="6">
    <source>
        <dbReference type="ARBA" id="ARBA00047364"/>
    </source>
</evidence>
<feature type="compositionally biased region" description="Pro residues" evidence="8">
    <location>
        <begin position="521"/>
        <end position="530"/>
    </location>
</feature>
<accession>A0A7K1KU54</accession>
<dbReference type="RefSeq" id="WP_156214612.1">
    <property type="nucleotide sequence ID" value="NZ_WOFH01000001.1"/>
</dbReference>
<dbReference type="GO" id="GO:0006431">
    <property type="term" value="P:methionyl-tRNA aminoacylation"/>
    <property type="evidence" value="ECO:0007669"/>
    <property type="project" value="TreeGrafter"/>
</dbReference>
<evidence type="ECO:0000313" key="11">
    <source>
        <dbReference type="Proteomes" id="UP000432015"/>
    </source>
</evidence>
<comment type="caution">
    <text evidence="10">The sequence shown here is derived from an EMBL/GenBank/DDBJ whole genome shotgun (WGS) entry which is preliminary data.</text>
</comment>
<dbReference type="GO" id="GO:0004825">
    <property type="term" value="F:methionine-tRNA ligase activity"/>
    <property type="evidence" value="ECO:0007669"/>
    <property type="project" value="UniProtKB-EC"/>
</dbReference>
<keyword evidence="3 7" id="KW-0067">ATP-binding</keyword>
<gene>
    <name evidence="10" type="ORF">GNZ18_03795</name>
</gene>
<evidence type="ECO:0000256" key="5">
    <source>
        <dbReference type="ARBA" id="ARBA00023146"/>
    </source>
</evidence>
<evidence type="ECO:0000313" key="10">
    <source>
        <dbReference type="EMBL" id="MUN35721.1"/>
    </source>
</evidence>
<evidence type="ECO:0000256" key="7">
    <source>
        <dbReference type="RuleBase" id="RU363039"/>
    </source>
</evidence>
<evidence type="ECO:0000256" key="8">
    <source>
        <dbReference type="SAM" id="MobiDB-lite"/>
    </source>
</evidence>
<dbReference type="SUPFAM" id="SSF52374">
    <property type="entry name" value="Nucleotidylyl transferase"/>
    <property type="match status" value="1"/>
</dbReference>
<keyword evidence="5 7" id="KW-0030">Aminoacyl-tRNA synthetase</keyword>
<dbReference type="InterPro" id="IPR001412">
    <property type="entry name" value="aa-tRNA-synth_I_CS"/>
</dbReference>
<dbReference type="PANTHER" id="PTHR45765">
    <property type="entry name" value="METHIONINE--TRNA LIGASE"/>
    <property type="match status" value="1"/>
</dbReference>
<reference evidence="10 11" key="1">
    <citation type="submission" date="2019-11" db="EMBL/GenBank/DDBJ databases">
        <authorList>
            <person name="Cao P."/>
        </authorList>
    </citation>
    <scope>NUCLEOTIDE SEQUENCE [LARGE SCALE GENOMIC DNA]</scope>
    <source>
        <strain evidence="10 11">NEAU-AAG5</strain>
    </source>
</reference>
<name>A0A7K1KU54_9ACTN</name>
<dbReference type="InterPro" id="IPR014729">
    <property type="entry name" value="Rossmann-like_a/b/a_fold"/>
</dbReference>
<dbReference type="Proteomes" id="UP000432015">
    <property type="component" value="Unassembled WGS sequence"/>
</dbReference>
<evidence type="ECO:0000256" key="1">
    <source>
        <dbReference type="ARBA" id="ARBA00022598"/>
    </source>
</evidence>
<dbReference type="EMBL" id="WOFH01000001">
    <property type="protein sequence ID" value="MUN35721.1"/>
    <property type="molecule type" value="Genomic_DNA"/>
</dbReference>
<dbReference type="PANTHER" id="PTHR45765:SF1">
    <property type="entry name" value="METHIONINE--TRNA LIGASE, CYTOPLASMIC"/>
    <property type="match status" value="1"/>
</dbReference>
<protein>
    <submittedName>
        <fullName evidence="10">Class I tRNA ligase family protein</fullName>
    </submittedName>
</protein>
<dbReference type="InterPro" id="IPR015413">
    <property type="entry name" value="Methionyl/Leucyl_tRNA_Synth"/>
</dbReference>
<feature type="region of interest" description="Disordered" evidence="8">
    <location>
        <begin position="1"/>
        <end position="23"/>
    </location>
</feature>
<evidence type="ECO:0000256" key="4">
    <source>
        <dbReference type="ARBA" id="ARBA00022917"/>
    </source>
</evidence>
<keyword evidence="11" id="KW-1185">Reference proteome</keyword>
<keyword evidence="1 7" id="KW-0436">Ligase</keyword>
<feature type="region of interest" description="Disordered" evidence="8">
    <location>
        <begin position="510"/>
        <end position="550"/>
    </location>
</feature>
<evidence type="ECO:0000256" key="3">
    <source>
        <dbReference type="ARBA" id="ARBA00022840"/>
    </source>
</evidence>
<feature type="domain" description="Methionyl/Leucyl tRNA synthetase" evidence="9">
    <location>
        <begin position="17"/>
        <end position="394"/>
    </location>
</feature>
<sequence>MAEPRGASDGGPRRVDVTFSPPTPNGDLHLGHLSGPVLASDVCARSQKILGNDVAFASSTDDNQTYVVTTARRLGTTPEALIRQALAGVRGTLGAAAVDVDLFERPDERYETFVRTFFTTLWEAGAFDRREVELPYDAESGEYRAEAFVTGRCPSCLAHARAGVCEACGLYNLPGALLPVEDGGPAPPRERVPIWVLDLERYRSMITGFYASPEGAAQRPDLRGVVAETLAGRLPAIPVTYPGDWGISVDWDGPDAPPQTVNAWPEIYVGHLYWLRRARETRDAIAGRESRAGACDELVQFIGIDNGFYNAFVYLALSLLAVEHGLPVERPATRTITNQYFLLEGRKFSTSKGDVVWAGDYLAGAGRDRARFVLALTSPELQQSEFTEQVAAATLKTRFDEPLAVIDAALNERLAGRRIDAPPSPWWRSALEASVRRFESAYALDTFSIRRAAEALALHLEVLALRGARLRTDDPSEVSGALMFLWALRVLAWPVTPDLAAGVATAFETSTADSPGDPLAGAPPPEPPPLLEDVAEPPSGRFRGISLARR</sequence>
<dbReference type="InterPro" id="IPR029038">
    <property type="entry name" value="MetRS_Zn"/>
</dbReference>
<dbReference type="Gene3D" id="3.40.50.620">
    <property type="entry name" value="HUPs"/>
    <property type="match status" value="1"/>
</dbReference>
<dbReference type="InterPro" id="IPR023458">
    <property type="entry name" value="Met-tRNA_ligase_1"/>
</dbReference>
<comment type="catalytic activity">
    <reaction evidence="6">
        <text>tRNA(Met) + L-methionine + ATP = L-methionyl-tRNA(Met) + AMP + diphosphate</text>
        <dbReference type="Rhea" id="RHEA:13481"/>
        <dbReference type="Rhea" id="RHEA-COMP:9667"/>
        <dbReference type="Rhea" id="RHEA-COMP:9698"/>
        <dbReference type="ChEBI" id="CHEBI:30616"/>
        <dbReference type="ChEBI" id="CHEBI:33019"/>
        <dbReference type="ChEBI" id="CHEBI:57844"/>
        <dbReference type="ChEBI" id="CHEBI:78442"/>
        <dbReference type="ChEBI" id="CHEBI:78530"/>
        <dbReference type="ChEBI" id="CHEBI:456215"/>
        <dbReference type="EC" id="6.1.1.10"/>
    </reaction>
</comment>
<dbReference type="GO" id="GO:0005829">
    <property type="term" value="C:cytosol"/>
    <property type="evidence" value="ECO:0007669"/>
    <property type="project" value="TreeGrafter"/>
</dbReference>